<dbReference type="RefSeq" id="WP_420068685.1">
    <property type="nucleotide sequence ID" value="NZ_JBCHKQ010000001.1"/>
</dbReference>
<comment type="caution">
    <text evidence="4">The sequence shown here is derived from an EMBL/GenBank/DDBJ whole genome shotgun (WGS) entry which is preliminary data.</text>
</comment>
<dbReference type="InterPro" id="IPR016032">
    <property type="entry name" value="Sig_transdc_resp-reg_C-effctor"/>
</dbReference>
<keyword evidence="1 2" id="KW-0238">DNA-binding</keyword>
<dbReference type="SUPFAM" id="SSF46894">
    <property type="entry name" value="C-terminal effector domain of the bipartite response regulators"/>
    <property type="match status" value="1"/>
</dbReference>
<name>A0ABU9U996_9SPIR</name>
<evidence type="ECO:0000256" key="2">
    <source>
        <dbReference type="PROSITE-ProRule" id="PRU01091"/>
    </source>
</evidence>
<reference evidence="4 5" key="1">
    <citation type="submission" date="2024-03" db="EMBL/GenBank/DDBJ databases">
        <title>Ignisphaera cupida sp. nov., a hyperthermophilic hydrolytic archaeon from a hot spring of Kamchatka, and proposal of Ignisphaeraceae fam. nov.</title>
        <authorList>
            <person name="Podosokorskaya O.A."/>
            <person name="Elcheninov A.G."/>
            <person name="Maltseva A.I."/>
            <person name="Zayulina K.S."/>
            <person name="Novikov A."/>
            <person name="Merkel A.Y."/>
        </authorList>
    </citation>
    <scope>NUCLEOTIDE SEQUENCE [LARGE SCALE GENOMIC DNA]</scope>
    <source>
        <strain evidence="4 5">38H-sp</strain>
    </source>
</reference>
<accession>A0ABU9U996</accession>
<dbReference type="InterPro" id="IPR011006">
    <property type="entry name" value="CheY-like_superfamily"/>
</dbReference>
<dbReference type="EMBL" id="JBCHKQ010000001">
    <property type="protein sequence ID" value="MEM5947235.1"/>
    <property type="molecule type" value="Genomic_DNA"/>
</dbReference>
<feature type="DNA-binding region" description="OmpR/PhoB-type" evidence="2">
    <location>
        <begin position="107"/>
        <end position="205"/>
    </location>
</feature>
<evidence type="ECO:0000313" key="5">
    <source>
        <dbReference type="Proteomes" id="UP001466331"/>
    </source>
</evidence>
<feature type="domain" description="OmpR/PhoB-type" evidence="3">
    <location>
        <begin position="107"/>
        <end position="205"/>
    </location>
</feature>
<keyword evidence="5" id="KW-1185">Reference proteome</keyword>
<proteinExistence type="predicted"/>
<dbReference type="Pfam" id="PF00486">
    <property type="entry name" value="Trans_reg_C"/>
    <property type="match status" value="1"/>
</dbReference>
<evidence type="ECO:0000256" key="1">
    <source>
        <dbReference type="ARBA" id="ARBA00023125"/>
    </source>
</evidence>
<dbReference type="Proteomes" id="UP001466331">
    <property type="component" value="Unassembled WGS sequence"/>
</dbReference>
<sequence length="221" mass="24943">MIKSDGVAIFLRDVSQSVFLKEQLKKTAQYNSFFLVSSLEDAVSHPVCVITWEDFLSVSSLDKINSYIIVSGTPSNVAKAFSLGCADYLKEPWSLEELVARTSRFLRKNIKTEFLDIWFDNHKIVVNDSPLWLSPTRKNLLLFFLKNSGVCLPKGAIAMTIGSKLENSRAVDMQIAILRKELAACLPGLEKCIVSVTRKGYIFLPERFQQVCDCHKKSKSR</sequence>
<dbReference type="InterPro" id="IPR036388">
    <property type="entry name" value="WH-like_DNA-bd_sf"/>
</dbReference>
<dbReference type="InterPro" id="IPR001867">
    <property type="entry name" value="OmpR/PhoB-type_DNA-bd"/>
</dbReference>
<evidence type="ECO:0000259" key="3">
    <source>
        <dbReference type="PROSITE" id="PS51755"/>
    </source>
</evidence>
<dbReference type="PROSITE" id="PS51755">
    <property type="entry name" value="OMPR_PHOB"/>
    <property type="match status" value="1"/>
</dbReference>
<dbReference type="Gene3D" id="1.10.10.10">
    <property type="entry name" value="Winged helix-like DNA-binding domain superfamily/Winged helix DNA-binding domain"/>
    <property type="match status" value="1"/>
</dbReference>
<gene>
    <name evidence="4" type="ORF">WKV44_01635</name>
</gene>
<evidence type="ECO:0000313" key="4">
    <source>
        <dbReference type="EMBL" id="MEM5947235.1"/>
    </source>
</evidence>
<dbReference type="SUPFAM" id="SSF52172">
    <property type="entry name" value="CheY-like"/>
    <property type="match status" value="1"/>
</dbReference>
<organism evidence="4 5">
    <name type="scientific">Rarispira pelagica</name>
    <dbReference type="NCBI Taxonomy" id="3141764"/>
    <lineage>
        <taxon>Bacteria</taxon>
        <taxon>Pseudomonadati</taxon>
        <taxon>Spirochaetota</taxon>
        <taxon>Spirochaetia</taxon>
        <taxon>Winmispirales</taxon>
        <taxon>Winmispiraceae</taxon>
        <taxon>Rarispira</taxon>
    </lineage>
</organism>
<protein>
    <submittedName>
        <fullName evidence="4">Winged helix-turn-helix domain-containing protein</fullName>
    </submittedName>
</protein>